<dbReference type="AlphaFoldDB" id="A0A926D3L6"/>
<proteinExistence type="predicted"/>
<dbReference type="Proteomes" id="UP000623172">
    <property type="component" value="Unassembled WGS sequence"/>
</dbReference>
<comment type="caution">
    <text evidence="1">The sequence shown here is derived from an EMBL/GenBank/DDBJ whole genome shotgun (WGS) entry which is preliminary data.</text>
</comment>
<sequence length="120" mass="13052">MYVHRCVIDGEGYYKHMVLAEIADDGREAIQYYTLEPGESLVNTKVSGKYVRPRWNGTQWIEGATAEEIAEWEAAHPVPGSEGPTLVDRVADIEDALAEIVFGPGETGDSTVPKSEGGTV</sequence>
<gene>
    <name evidence="1" type="ORF">H8696_07850</name>
</gene>
<evidence type="ECO:0000313" key="1">
    <source>
        <dbReference type="EMBL" id="MBC8531760.1"/>
    </source>
</evidence>
<organism evidence="1 2">
    <name type="scientific">Gehongia tenuis</name>
    <dbReference type="NCBI Taxonomy" id="2763655"/>
    <lineage>
        <taxon>Bacteria</taxon>
        <taxon>Bacillati</taxon>
        <taxon>Bacillota</taxon>
        <taxon>Clostridia</taxon>
        <taxon>Christensenellales</taxon>
        <taxon>Christensenellaceae</taxon>
        <taxon>Gehongia</taxon>
    </lineage>
</organism>
<keyword evidence="2" id="KW-1185">Reference proteome</keyword>
<protein>
    <submittedName>
        <fullName evidence="1">Uncharacterized protein</fullName>
    </submittedName>
</protein>
<name>A0A926D3L6_9FIRM</name>
<dbReference type="EMBL" id="JACRSR010000003">
    <property type="protein sequence ID" value="MBC8531760.1"/>
    <property type="molecule type" value="Genomic_DNA"/>
</dbReference>
<evidence type="ECO:0000313" key="2">
    <source>
        <dbReference type="Proteomes" id="UP000623172"/>
    </source>
</evidence>
<accession>A0A926D3L6</accession>
<reference evidence="1" key="1">
    <citation type="submission" date="2020-08" db="EMBL/GenBank/DDBJ databases">
        <title>Genome public.</title>
        <authorList>
            <person name="Liu C."/>
            <person name="Sun Q."/>
        </authorList>
    </citation>
    <scope>NUCLEOTIDE SEQUENCE</scope>
    <source>
        <strain evidence="1">NSJ-53</strain>
    </source>
</reference>
<dbReference type="RefSeq" id="WP_249316380.1">
    <property type="nucleotide sequence ID" value="NZ_JACRSR010000003.1"/>
</dbReference>